<dbReference type="EMBL" id="JADGJQ010000044">
    <property type="protein sequence ID" value="KAJ3176123.1"/>
    <property type="molecule type" value="Genomic_DNA"/>
</dbReference>
<dbReference type="Proteomes" id="UP001212152">
    <property type="component" value="Unassembled WGS sequence"/>
</dbReference>
<gene>
    <name evidence="1" type="ORF">HDU87_005500</name>
</gene>
<comment type="caution">
    <text evidence="1">The sequence shown here is derived from an EMBL/GenBank/DDBJ whole genome shotgun (WGS) entry which is preliminary data.</text>
</comment>
<name>A0AAD5TH59_9FUNG</name>
<proteinExistence type="predicted"/>
<organism evidence="1 2">
    <name type="scientific">Geranomyces variabilis</name>
    <dbReference type="NCBI Taxonomy" id="109894"/>
    <lineage>
        <taxon>Eukaryota</taxon>
        <taxon>Fungi</taxon>
        <taxon>Fungi incertae sedis</taxon>
        <taxon>Chytridiomycota</taxon>
        <taxon>Chytridiomycota incertae sedis</taxon>
        <taxon>Chytridiomycetes</taxon>
        <taxon>Spizellomycetales</taxon>
        <taxon>Powellomycetaceae</taxon>
        <taxon>Geranomyces</taxon>
    </lineage>
</organism>
<protein>
    <submittedName>
        <fullName evidence="1">Uncharacterized protein</fullName>
    </submittedName>
</protein>
<evidence type="ECO:0000313" key="1">
    <source>
        <dbReference type="EMBL" id="KAJ3176123.1"/>
    </source>
</evidence>
<reference evidence="1" key="1">
    <citation type="submission" date="2020-05" db="EMBL/GenBank/DDBJ databases">
        <title>Phylogenomic resolution of chytrid fungi.</title>
        <authorList>
            <person name="Stajich J.E."/>
            <person name="Amses K."/>
            <person name="Simmons R."/>
            <person name="Seto K."/>
            <person name="Myers J."/>
            <person name="Bonds A."/>
            <person name="Quandt C.A."/>
            <person name="Barry K."/>
            <person name="Liu P."/>
            <person name="Grigoriev I."/>
            <person name="Longcore J.E."/>
            <person name="James T.Y."/>
        </authorList>
    </citation>
    <scope>NUCLEOTIDE SEQUENCE</scope>
    <source>
        <strain evidence="1">JEL0379</strain>
    </source>
</reference>
<keyword evidence="2" id="KW-1185">Reference proteome</keyword>
<dbReference type="AlphaFoldDB" id="A0AAD5TH59"/>
<evidence type="ECO:0000313" key="2">
    <source>
        <dbReference type="Proteomes" id="UP001212152"/>
    </source>
</evidence>
<sequence>MSLIKKSLTYSTRQPYLLANTHSRSQQDYVTPTLSLLAFISAMTTTVKGNVNKLQLSTAAISKETLDFLVPPADDRLIRVAHTLMLNPVSVTDRDMIDALELEVVDENFESEEGCEYFYIRSWAVSADDLALIIRNWEDR</sequence>
<accession>A0AAD5TH59</accession>